<reference evidence="1 2" key="1">
    <citation type="submission" date="2017-03" db="EMBL/GenBank/DDBJ databases">
        <title>Genomes of endolithic fungi from Antarctica.</title>
        <authorList>
            <person name="Coleine C."/>
            <person name="Masonjones S."/>
            <person name="Stajich J.E."/>
        </authorList>
    </citation>
    <scope>NUCLEOTIDE SEQUENCE [LARGE SCALE GENOMIC DNA]</scope>
    <source>
        <strain evidence="1 2">CCFEE 6315</strain>
    </source>
</reference>
<evidence type="ECO:0000313" key="2">
    <source>
        <dbReference type="Proteomes" id="UP000308549"/>
    </source>
</evidence>
<accession>A0A4U0TXQ0</accession>
<dbReference type="OrthoDB" id="3943993at2759"/>
<keyword evidence="2" id="KW-1185">Reference proteome</keyword>
<sequence>MMASQPRRSPRLTTNIDLNGRDYLASLMGWSTDRLEDWITSWTVQPHLQSWYQNGITNSRRYNDAIDWLNTGPSGYFYDSSSLEEDLLLACLGENYTGEDNTDVSSYANSSKSHCTTQDIWAKTVRNIVQANAAPGEVFERRIITHPAACYGFVIDLLCIAFHSIVYRGKASCYESLIHGSSHLADAGAIEDPSKKVVDVDGLSVVGLSSTSSLTAPSDDSMDLDFEAGRSRGVSKRKLTSSRMEMERGECIVVGVVERWLFA</sequence>
<evidence type="ECO:0000313" key="1">
    <source>
        <dbReference type="EMBL" id="TKA26605.1"/>
    </source>
</evidence>
<organism evidence="1 2">
    <name type="scientific">Salinomyces thailandicus</name>
    <dbReference type="NCBI Taxonomy" id="706561"/>
    <lineage>
        <taxon>Eukaryota</taxon>
        <taxon>Fungi</taxon>
        <taxon>Dikarya</taxon>
        <taxon>Ascomycota</taxon>
        <taxon>Pezizomycotina</taxon>
        <taxon>Dothideomycetes</taxon>
        <taxon>Dothideomycetidae</taxon>
        <taxon>Mycosphaerellales</taxon>
        <taxon>Teratosphaeriaceae</taxon>
        <taxon>Salinomyces</taxon>
    </lineage>
</organism>
<proteinExistence type="predicted"/>
<dbReference type="AlphaFoldDB" id="A0A4U0TXQ0"/>
<dbReference type="Proteomes" id="UP000308549">
    <property type="component" value="Unassembled WGS sequence"/>
</dbReference>
<gene>
    <name evidence="1" type="ORF">B0A50_04713</name>
</gene>
<dbReference type="EMBL" id="NAJL01000027">
    <property type="protein sequence ID" value="TKA26605.1"/>
    <property type="molecule type" value="Genomic_DNA"/>
</dbReference>
<comment type="caution">
    <text evidence="1">The sequence shown here is derived from an EMBL/GenBank/DDBJ whole genome shotgun (WGS) entry which is preliminary data.</text>
</comment>
<protein>
    <submittedName>
        <fullName evidence="1">Uncharacterized protein</fullName>
    </submittedName>
</protein>
<name>A0A4U0TXQ0_9PEZI</name>